<dbReference type="GO" id="GO:0015276">
    <property type="term" value="F:ligand-gated monoatomic ion channel activity"/>
    <property type="evidence" value="ECO:0007669"/>
    <property type="project" value="InterPro"/>
</dbReference>
<sequence length="100" mass="11658">LGDPYLMEAVDPNGKTLYGNDRYEGYSMDLMKEICKPENLNCSFTFHLVPDGKYGNYDSKTKQWNGLIKELLEYRAELGICDLTITYERRKAVDYLPFRT</sequence>
<feature type="non-terminal residue" evidence="12">
    <location>
        <position position="1"/>
    </location>
</feature>
<dbReference type="Pfam" id="PF10613">
    <property type="entry name" value="Lig_chan-Glu_bd"/>
    <property type="match status" value="1"/>
</dbReference>
<protein>
    <submittedName>
        <fullName evidence="12">Glutamate receptor ionotropic, kainate 1-like</fullName>
    </submittedName>
</protein>
<name>A0A6P7HE52_DIAVI</name>
<keyword evidence="2" id="KW-0813">Transport</keyword>
<dbReference type="InterPro" id="IPR015683">
    <property type="entry name" value="Ionotropic_Glu_rcpt"/>
</dbReference>
<accession>A0A6P7HE52</accession>
<evidence type="ECO:0000256" key="7">
    <source>
        <dbReference type="ARBA" id="ARBA00023170"/>
    </source>
</evidence>
<evidence type="ECO:0000313" key="12">
    <source>
        <dbReference type="RefSeq" id="XP_028154030.1"/>
    </source>
</evidence>
<evidence type="ECO:0000256" key="6">
    <source>
        <dbReference type="ARBA" id="ARBA00023136"/>
    </source>
</evidence>
<keyword evidence="6" id="KW-0472">Membrane</keyword>
<dbReference type="RefSeq" id="XP_028154030.1">
    <property type="nucleotide sequence ID" value="XM_028298229.1"/>
</dbReference>
<keyword evidence="8" id="KW-0325">Glycoprotein</keyword>
<comment type="subcellular location">
    <subcellularLocation>
        <location evidence="1">Membrane</location>
        <topology evidence="1">Multi-pass membrane protein</topology>
    </subcellularLocation>
</comment>
<evidence type="ECO:0000256" key="9">
    <source>
        <dbReference type="ARBA" id="ARBA00023286"/>
    </source>
</evidence>
<keyword evidence="9" id="KW-1071">Ligand-gated ion channel</keyword>
<dbReference type="InterPro" id="IPR019594">
    <property type="entry name" value="Glu/Gly-bd"/>
</dbReference>
<gene>
    <name evidence="12" type="primary">LOC114347539</name>
</gene>
<evidence type="ECO:0000256" key="1">
    <source>
        <dbReference type="ARBA" id="ARBA00004141"/>
    </source>
</evidence>
<evidence type="ECO:0000256" key="10">
    <source>
        <dbReference type="ARBA" id="ARBA00023303"/>
    </source>
</evidence>
<evidence type="ECO:0000256" key="4">
    <source>
        <dbReference type="ARBA" id="ARBA00022989"/>
    </source>
</evidence>
<dbReference type="Gene3D" id="3.40.190.10">
    <property type="entry name" value="Periplasmic binding protein-like II"/>
    <property type="match status" value="1"/>
</dbReference>
<dbReference type="InParanoid" id="A0A6P7HE52"/>
<dbReference type="SMART" id="SM00918">
    <property type="entry name" value="Lig_chan-Glu_bd"/>
    <property type="match status" value="1"/>
</dbReference>
<feature type="non-terminal residue" evidence="12">
    <location>
        <position position="100"/>
    </location>
</feature>
<dbReference type="AlphaFoldDB" id="A0A6P7HE52"/>
<keyword evidence="7" id="KW-0675">Receptor</keyword>
<keyword evidence="4" id="KW-1133">Transmembrane helix</keyword>
<organism evidence="12">
    <name type="scientific">Diabrotica virgifera virgifera</name>
    <name type="common">western corn rootworm</name>
    <dbReference type="NCBI Taxonomy" id="50390"/>
    <lineage>
        <taxon>Eukaryota</taxon>
        <taxon>Metazoa</taxon>
        <taxon>Ecdysozoa</taxon>
        <taxon>Arthropoda</taxon>
        <taxon>Hexapoda</taxon>
        <taxon>Insecta</taxon>
        <taxon>Pterygota</taxon>
        <taxon>Neoptera</taxon>
        <taxon>Endopterygota</taxon>
        <taxon>Coleoptera</taxon>
        <taxon>Polyphaga</taxon>
        <taxon>Cucujiformia</taxon>
        <taxon>Chrysomeloidea</taxon>
        <taxon>Chrysomelidae</taxon>
        <taxon>Galerucinae</taxon>
        <taxon>Diabroticina</taxon>
        <taxon>Diabroticites</taxon>
        <taxon>Diabrotica</taxon>
    </lineage>
</organism>
<evidence type="ECO:0000256" key="3">
    <source>
        <dbReference type="ARBA" id="ARBA00022692"/>
    </source>
</evidence>
<dbReference type="PANTHER" id="PTHR18966">
    <property type="entry name" value="IONOTROPIC GLUTAMATE RECEPTOR"/>
    <property type="match status" value="1"/>
</dbReference>
<keyword evidence="3" id="KW-0812">Transmembrane</keyword>
<dbReference type="FunFam" id="3.40.190.10:FF:000210">
    <property type="entry name" value="Glutamate receptor ionotropic, kainate 1"/>
    <property type="match status" value="1"/>
</dbReference>
<evidence type="ECO:0000256" key="2">
    <source>
        <dbReference type="ARBA" id="ARBA00022448"/>
    </source>
</evidence>
<keyword evidence="10" id="KW-0407">Ion channel</keyword>
<feature type="domain" description="Ionotropic glutamate receptor L-glutamate and glycine-binding" evidence="11">
    <location>
        <begin position="4"/>
        <end position="73"/>
    </location>
</feature>
<dbReference type="GO" id="GO:0016020">
    <property type="term" value="C:membrane"/>
    <property type="evidence" value="ECO:0007669"/>
    <property type="project" value="UniProtKB-SubCell"/>
</dbReference>
<proteinExistence type="predicted"/>
<dbReference type="SUPFAM" id="SSF53850">
    <property type="entry name" value="Periplasmic binding protein-like II"/>
    <property type="match status" value="1"/>
</dbReference>
<reference evidence="12" key="1">
    <citation type="submission" date="2025-08" db="UniProtKB">
        <authorList>
            <consortium name="RefSeq"/>
        </authorList>
    </citation>
    <scope>IDENTIFICATION</scope>
    <source>
        <tissue evidence="12">Whole insect</tissue>
    </source>
</reference>
<evidence type="ECO:0000256" key="5">
    <source>
        <dbReference type="ARBA" id="ARBA00023065"/>
    </source>
</evidence>
<evidence type="ECO:0000259" key="11">
    <source>
        <dbReference type="SMART" id="SM00918"/>
    </source>
</evidence>
<evidence type="ECO:0000256" key="8">
    <source>
        <dbReference type="ARBA" id="ARBA00023180"/>
    </source>
</evidence>
<keyword evidence="5" id="KW-0406">Ion transport</keyword>